<evidence type="ECO:0000259" key="16">
    <source>
        <dbReference type="Pfam" id="PF08450"/>
    </source>
</evidence>
<evidence type="ECO:0000313" key="17">
    <source>
        <dbReference type="EMBL" id="WNQ13278.1"/>
    </source>
</evidence>
<evidence type="ECO:0000256" key="5">
    <source>
        <dbReference type="ARBA" id="ARBA00004496"/>
    </source>
</evidence>
<dbReference type="EMBL" id="CP130318">
    <property type="protein sequence ID" value="WNQ13278.1"/>
    <property type="molecule type" value="Genomic_DNA"/>
</dbReference>
<dbReference type="KEGG" id="paun:MJA45_09705"/>
<dbReference type="Gene3D" id="2.120.10.30">
    <property type="entry name" value="TolB, C-terminal domain"/>
    <property type="match status" value="1"/>
</dbReference>
<feature type="domain" description="SMP-30/Gluconolactonase/LRE-like region" evidence="16">
    <location>
        <begin position="15"/>
        <end position="256"/>
    </location>
</feature>
<accession>A0AA96LHV9</accession>
<evidence type="ECO:0000256" key="2">
    <source>
        <dbReference type="ARBA" id="ARBA00001913"/>
    </source>
</evidence>
<dbReference type="Pfam" id="PF08450">
    <property type="entry name" value="SGL"/>
    <property type="match status" value="1"/>
</dbReference>
<keyword evidence="15" id="KW-0862">Zinc</keyword>
<dbReference type="InterPro" id="IPR008367">
    <property type="entry name" value="Regucalcin"/>
</dbReference>
<feature type="binding site" evidence="15">
    <location>
        <position position="147"/>
    </location>
    <ligand>
        <name>a divalent metal cation</name>
        <dbReference type="ChEBI" id="CHEBI:60240"/>
    </ligand>
</feature>
<dbReference type="PANTHER" id="PTHR10907:SF47">
    <property type="entry name" value="REGUCALCIN"/>
    <property type="match status" value="1"/>
</dbReference>
<dbReference type="InterPro" id="IPR013658">
    <property type="entry name" value="SGL"/>
</dbReference>
<comment type="catalytic activity">
    <reaction evidence="1">
        <text>D-glucono-1,5-lactone + H2O = D-gluconate + H(+)</text>
        <dbReference type="Rhea" id="RHEA:10440"/>
        <dbReference type="ChEBI" id="CHEBI:15377"/>
        <dbReference type="ChEBI" id="CHEBI:15378"/>
        <dbReference type="ChEBI" id="CHEBI:16217"/>
        <dbReference type="ChEBI" id="CHEBI:18391"/>
        <dbReference type="EC" id="3.1.1.17"/>
    </reaction>
</comment>
<protein>
    <recommendedName>
        <fullName evidence="8">Regucalcin</fullName>
        <ecNumber evidence="7">3.1.1.17</ecNumber>
    </recommendedName>
    <alternativeName>
        <fullName evidence="13">Gluconolactonase</fullName>
    </alternativeName>
</protein>
<comment type="cofactor">
    <cofactor evidence="4">
        <name>Mg(2+)</name>
        <dbReference type="ChEBI" id="CHEBI:18420"/>
    </cofactor>
</comment>
<comment type="cofactor">
    <cofactor evidence="2">
        <name>Ca(2+)</name>
        <dbReference type="ChEBI" id="CHEBI:29108"/>
    </cofactor>
</comment>
<comment type="subcellular location">
    <subcellularLocation>
        <location evidence="5">Cytoplasm</location>
    </subcellularLocation>
</comment>
<dbReference type="AlphaFoldDB" id="A0AA96LHV9"/>
<dbReference type="InterPro" id="IPR011042">
    <property type="entry name" value="6-blade_b-propeller_TolB-like"/>
</dbReference>
<dbReference type="GO" id="GO:0004341">
    <property type="term" value="F:gluconolactonase activity"/>
    <property type="evidence" value="ECO:0007669"/>
    <property type="project" value="UniProtKB-EC"/>
</dbReference>
<evidence type="ECO:0000256" key="3">
    <source>
        <dbReference type="ARBA" id="ARBA00001936"/>
    </source>
</evidence>
<organism evidence="17 18">
    <name type="scientific">Paenibacillus aurantius</name>
    <dbReference type="NCBI Taxonomy" id="2918900"/>
    <lineage>
        <taxon>Bacteria</taxon>
        <taxon>Bacillati</taxon>
        <taxon>Bacillota</taxon>
        <taxon>Bacilli</taxon>
        <taxon>Bacillales</taxon>
        <taxon>Paenibacillaceae</taxon>
        <taxon>Paenibacillus</taxon>
    </lineage>
</organism>
<dbReference type="SUPFAM" id="SSF63829">
    <property type="entry name" value="Calcium-dependent phosphotriesterase"/>
    <property type="match status" value="1"/>
</dbReference>
<dbReference type="GO" id="GO:0030234">
    <property type="term" value="F:enzyme regulator activity"/>
    <property type="evidence" value="ECO:0007669"/>
    <property type="project" value="InterPro"/>
</dbReference>
<dbReference type="InterPro" id="IPR005511">
    <property type="entry name" value="SMP-30"/>
</dbReference>
<reference evidence="17 18" key="1">
    <citation type="submission" date="2022-02" db="EMBL/GenBank/DDBJ databases">
        <title>Paenibacillus sp. MBLB1776 Whole Genome Shotgun Sequencing.</title>
        <authorList>
            <person name="Hwang C.Y."/>
            <person name="Cho E.-S."/>
            <person name="Seo M.-J."/>
        </authorList>
    </citation>
    <scope>NUCLEOTIDE SEQUENCE [LARGE SCALE GENOMIC DNA]</scope>
    <source>
        <strain evidence="17 18">MBLB1776</strain>
    </source>
</reference>
<dbReference type="GO" id="GO:0005737">
    <property type="term" value="C:cytoplasm"/>
    <property type="evidence" value="ECO:0007669"/>
    <property type="project" value="UniProtKB-SubCell"/>
</dbReference>
<evidence type="ECO:0000256" key="12">
    <source>
        <dbReference type="ARBA" id="ARBA00022837"/>
    </source>
</evidence>
<feature type="binding site" evidence="15">
    <location>
        <position position="17"/>
    </location>
    <ligand>
        <name>a divalent metal cation</name>
        <dbReference type="ChEBI" id="CHEBI:60240"/>
    </ligand>
</feature>
<evidence type="ECO:0000256" key="8">
    <source>
        <dbReference type="ARBA" id="ARBA00016808"/>
    </source>
</evidence>
<evidence type="ECO:0000256" key="14">
    <source>
        <dbReference type="PIRSR" id="PIRSR605511-1"/>
    </source>
</evidence>
<dbReference type="RefSeq" id="WP_315607058.1">
    <property type="nucleotide sequence ID" value="NZ_CP130318.1"/>
</dbReference>
<feature type="binding site" evidence="15">
    <location>
        <position position="101"/>
    </location>
    <ligand>
        <name>substrate</name>
    </ligand>
</feature>
<feature type="binding site" evidence="15">
    <location>
        <position position="197"/>
    </location>
    <ligand>
        <name>a divalent metal cation</name>
        <dbReference type="ChEBI" id="CHEBI:60240"/>
    </ligand>
</feature>
<dbReference type="EC" id="3.1.1.17" evidence="7"/>
<evidence type="ECO:0000256" key="10">
    <source>
        <dbReference type="ARBA" id="ARBA00022723"/>
    </source>
</evidence>
<evidence type="ECO:0000256" key="13">
    <source>
        <dbReference type="ARBA" id="ARBA00032464"/>
    </source>
</evidence>
<dbReference type="Proteomes" id="UP001305702">
    <property type="component" value="Chromosome"/>
</dbReference>
<evidence type="ECO:0000256" key="6">
    <source>
        <dbReference type="ARBA" id="ARBA00008853"/>
    </source>
</evidence>
<name>A0AA96LHV9_9BACL</name>
<evidence type="ECO:0000256" key="4">
    <source>
        <dbReference type="ARBA" id="ARBA00001946"/>
    </source>
</evidence>
<dbReference type="PRINTS" id="PR01790">
    <property type="entry name" value="SMP30FAMILY"/>
</dbReference>
<dbReference type="PRINTS" id="PR01791">
    <property type="entry name" value="REGUCALCIN"/>
</dbReference>
<comment type="similarity">
    <text evidence="6">Belongs to the SMP-30/CGR1 family.</text>
</comment>
<evidence type="ECO:0000256" key="15">
    <source>
        <dbReference type="PIRSR" id="PIRSR605511-2"/>
    </source>
</evidence>
<feature type="binding site" evidence="15">
    <location>
        <position position="99"/>
    </location>
    <ligand>
        <name>substrate</name>
    </ligand>
</feature>
<evidence type="ECO:0000313" key="18">
    <source>
        <dbReference type="Proteomes" id="UP001305702"/>
    </source>
</evidence>
<dbReference type="GO" id="GO:0019853">
    <property type="term" value="P:L-ascorbic acid biosynthetic process"/>
    <property type="evidence" value="ECO:0007669"/>
    <property type="project" value="TreeGrafter"/>
</dbReference>
<comment type="cofactor">
    <cofactor evidence="3">
        <name>Mn(2+)</name>
        <dbReference type="ChEBI" id="CHEBI:29035"/>
    </cofactor>
</comment>
<keyword evidence="11 17" id="KW-0378">Hydrolase</keyword>
<comment type="cofactor">
    <cofactor evidence="15">
        <name>Zn(2+)</name>
        <dbReference type="ChEBI" id="CHEBI:29105"/>
    </cofactor>
    <text evidence="15">Binds 1 divalent metal cation per subunit.</text>
</comment>
<dbReference type="GO" id="GO:0005509">
    <property type="term" value="F:calcium ion binding"/>
    <property type="evidence" value="ECO:0007669"/>
    <property type="project" value="InterPro"/>
</dbReference>
<keyword evidence="10 15" id="KW-0479">Metal-binding</keyword>
<evidence type="ECO:0000256" key="9">
    <source>
        <dbReference type="ARBA" id="ARBA00022490"/>
    </source>
</evidence>
<keyword evidence="9" id="KW-0963">Cytoplasm</keyword>
<keyword evidence="18" id="KW-1185">Reference proteome</keyword>
<gene>
    <name evidence="17" type="ORF">MJA45_09705</name>
</gene>
<feature type="active site" description="Proton donor/acceptor" evidence="14">
    <location>
        <position position="197"/>
    </location>
</feature>
<proteinExistence type="inferred from homology"/>
<evidence type="ECO:0000256" key="7">
    <source>
        <dbReference type="ARBA" id="ARBA00013227"/>
    </source>
</evidence>
<evidence type="ECO:0000256" key="11">
    <source>
        <dbReference type="ARBA" id="ARBA00022801"/>
    </source>
</evidence>
<dbReference type="PANTHER" id="PTHR10907">
    <property type="entry name" value="REGUCALCIN"/>
    <property type="match status" value="1"/>
</dbReference>
<keyword evidence="12" id="KW-0106">Calcium</keyword>
<evidence type="ECO:0000256" key="1">
    <source>
        <dbReference type="ARBA" id="ARBA00001589"/>
    </source>
</evidence>
<sequence length="291" mass="31597">MAGVPETIGDIRADLGEGPTWEASKRVLHWVDIPSRKLYTLDPGTGIHKQILLNGMIGAAVPRRSGGFVLAMQDGFYTYEDTAGAVKLLDPEEHLPGNRFNDGKCDAAGRFWAGTLSMSGEKGAGSLYCLDTDLRVRKAVDQVSIANGLGWSPDNKVMYFIDSAARQVTAYDYDLARGSLSNRRTVVALPEGNDLPDGMTVDAEGMIWIAHWGGGQVTRWNPREGTLLERITLPVSLVTSCTFGGDRLDELYITSAKADLSDKEREEQPLAGGLFRLKTRTTGLPAYPFGG</sequence>